<feature type="compositionally biased region" description="Polar residues" evidence="12">
    <location>
        <begin position="404"/>
        <end position="414"/>
    </location>
</feature>
<dbReference type="Pfam" id="PF02378">
    <property type="entry name" value="PTS_EIIC"/>
    <property type="match status" value="1"/>
</dbReference>
<dbReference type="InterPro" id="IPR013013">
    <property type="entry name" value="PTS_EIIC_1"/>
</dbReference>
<dbReference type="AlphaFoldDB" id="A0A2R9SRK0"/>
<evidence type="ECO:0000256" key="12">
    <source>
        <dbReference type="SAM" id="MobiDB-lite"/>
    </source>
</evidence>
<accession>A0A2R9SRK0</accession>
<protein>
    <submittedName>
        <fullName evidence="16">PTS system, N-acetylglucosamine-specific IIBC subunit</fullName>
    </submittedName>
</protein>
<dbReference type="InterPro" id="IPR001996">
    <property type="entry name" value="PTS_IIB_1"/>
</dbReference>
<organism evidence="16 17">
    <name type="scientific">Paenibacillus vortex V453</name>
    <dbReference type="NCBI Taxonomy" id="715225"/>
    <lineage>
        <taxon>Bacteria</taxon>
        <taxon>Bacillati</taxon>
        <taxon>Bacillota</taxon>
        <taxon>Bacilli</taxon>
        <taxon>Bacillales</taxon>
        <taxon>Paenibacillaceae</taxon>
        <taxon>Paenibacillus</taxon>
    </lineage>
</organism>
<feature type="domain" description="PTS EIIB type-1" evidence="14">
    <location>
        <begin position="416"/>
        <end position="494"/>
    </location>
</feature>
<feature type="transmembrane region" description="Helical" evidence="13">
    <location>
        <begin position="249"/>
        <end position="270"/>
    </location>
</feature>
<evidence type="ECO:0000313" key="16">
    <source>
        <dbReference type="EMBL" id="EFU39978.1"/>
    </source>
</evidence>
<gene>
    <name evidence="16" type="ORF">PVOR_21914</name>
</gene>
<dbReference type="KEGG" id="pvo:PVOR_21914"/>
<keyword evidence="5" id="KW-0808">Transferase</keyword>
<evidence type="ECO:0000256" key="10">
    <source>
        <dbReference type="ARBA" id="ARBA00023136"/>
    </source>
</evidence>
<feature type="transmembrane region" description="Helical" evidence="13">
    <location>
        <begin position="334"/>
        <end position="351"/>
    </location>
</feature>
<reference evidence="16 17" key="1">
    <citation type="journal article" date="2010" name="BMC Genomics">
        <title>Genome sequence of the pattern forming Paenibacillus vortex bacterium reveals potential for thriving in complex environments.</title>
        <authorList>
            <person name="Sirota-Madi A."/>
            <person name="Olender T."/>
            <person name="Helman Y."/>
            <person name="Ingham C."/>
            <person name="Brainis I."/>
            <person name="Roth D."/>
            <person name="Hagi E."/>
            <person name="Brodsky L."/>
            <person name="Leshkowitz D."/>
            <person name="Galatenko V."/>
            <person name="Nikolaev V."/>
            <person name="Mugasimangalam R.C."/>
            <person name="Bransburg-Zabary S."/>
            <person name="Gutnick D.L."/>
            <person name="Lancet D."/>
            <person name="Ben-Jacob E."/>
        </authorList>
    </citation>
    <scope>NUCLEOTIDE SEQUENCE [LARGE SCALE GENOMIC DNA]</scope>
    <source>
        <strain evidence="16 17">V453</strain>
    </source>
</reference>
<feature type="compositionally biased region" description="Acidic residues" evidence="12">
    <location>
        <begin position="390"/>
        <end position="403"/>
    </location>
</feature>
<evidence type="ECO:0000256" key="3">
    <source>
        <dbReference type="ARBA" id="ARBA00022475"/>
    </source>
</evidence>
<evidence type="ECO:0000256" key="7">
    <source>
        <dbReference type="ARBA" id="ARBA00022692"/>
    </source>
</evidence>
<keyword evidence="3" id="KW-1003">Cell membrane</keyword>
<feature type="active site" description="Phosphocysteine intermediate; for EIIB activity" evidence="11">
    <location>
        <position position="438"/>
    </location>
</feature>
<evidence type="ECO:0000256" key="5">
    <source>
        <dbReference type="ARBA" id="ARBA00022679"/>
    </source>
</evidence>
<dbReference type="SUPFAM" id="SSF55604">
    <property type="entry name" value="Glucose permease domain IIB"/>
    <property type="match status" value="1"/>
</dbReference>
<keyword evidence="9 13" id="KW-1133">Transmembrane helix</keyword>
<evidence type="ECO:0000256" key="11">
    <source>
        <dbReference type="PROSITE-ProRule" id="PRU00421"/>
    </source>
</evidence>
<dbReference type="GO" id="GO:0005886">
    <property type="term" value="C:plasma membrane"/>
    <property type="evidence" value="ECO:0007669"/>
    <property type="project" value="UniProtKB-SubCell"/>
</dbReference>
<feature type="transmembrane region" description="Helical" evidence="13">
    <location>
        <begin position="41"/>
        <end position="64"/>
    </location>
</feature>
<dbReference type="InterPro" id="IPR003352">
    <property type="entry name" value="PTS_EIIC"/>
</dbReference>
<evidence type="ECO:0000256" key="4">
    <source>
        <dbReference type="ARBA" id="ARBA00022597"/>
    </source>
</evidence>
<evidence type="ECO:0000256" key="9">
    <source>
        <dbReference type="ARBA" id="ARBA00022989"/>
    </source>
</evidence>
<dbReference type="PROSITE" id="PS51098">
    <property type="entry name" value="PTS_EIIB_TYPE_1"/>
    <property type="match status" value="1"/>
</dbReference>
<dbReference type="InterPro" id="IPR050429">
    <property type="entry name" value="PTS_Glucose_EIICBA"/>
</dbReference>
<evidence type="ECO:0000313" key="17">
    <source>
        <dbReference type="Proteomes" id="UP000003094"/>
    </source>
</evidence>
<feature type="transmembrane region" description="Helical" evidence="13">
    <location>
        <begin position="305"/>
        <end position="327"/>
    </location>
</feature>
<name>A0A2R9SRK0_9BACL</name>
<dbReference type="InterPro" id="IPR036878">
    <property type="entry name" value="Glu_permease_IIB"/>
</dbReference>
<feature type="transmembrane region" description="Helical" evidence="13">
    <location>
        <begin position="155"/>
        <end position="176"/>
    </location>
</feature>
<dbReference type="EMBL" id="ADHJ01000037">
    <property type="protein sequence ID" value="EFU39978.1"/>
    <property type="molecule type" value="Genomic_DNA"/>
</dbReference>
<evidence type="ECO:0000256" key="1">
    <source>
        <dbReference type="ARBA" id="ARBA00004651"/>
    </source>
</evidence>
<feature type="transmembrane region" description="Helical" evidence="13">
    <location>
        <begin position="70"/>
        <end position="97"/>
    </location>
</feature>
<feature type="transmembrane region" description="Helical" evidence="13">
    <location>
        <begin position="117"/>
        <end position="135"/>
    </location>
</feature>
<keyword evidence="4" id="KW-0762">Sugar transport</keyword>
<keyword evidence="17" id="KW-1185">Reference proteome</keyword>
<feature type="domain" description="PTS EIIC type-1" evidence="15">
    <location>
        <begin position="2"/>
        <end position="391"/>
    </location>
</feature>
<dbReference type="GO" id="GO:0008982">
    <property type="term" value="F:protein-N(PI)-phosphohistidine-sugar phosphotransferase activity"/>
    <property type="evidence" value="ECO:0007669"/>
    <property type="project" value="InterPro"/>
</dbReference>
<feature type="transmembrane region" description="Helical" evidence="13">
    <location>
        <begin position="282"/>
        <end position="299"/>
    </location>
</feature>
<dbReference type="PROSITE" id="PS01035">
    <property type="entry name" value="PTS_EIIB_TYPE_1_CYS"/>
    <property type="match status" value="1"/>
</dbReference>
<evidence type="ECO:0000256" key="6">
    <source>
        <dbReference type="ARBA" id="ARBA00022683"/>
    </source>
</evidence>
<proteinExistence type="predicted"/>
<dbReference type="NCBIfam" id="TIGR00826">
    <property type="entry name" value="EIIB_glc"/>
    <property type="match status" value="1"/>
</dbReference>
<dbReference type="GO" id="GO:0009401">
    <property type="term" value="P:phosphoenolpyruvate-dependent sugar phosphotransferase system"/>
    <property type="evidence" value="ECO:0007669"/>
    <property type="project" value="UniProtKB-KW"/>
</dbReference>
<sequence>MIDMLAKLQKLGKSLMLPVATLPAAGILQGLGLIDYQKDIPLGAFGAFLNQYVTPFMTSGALAILDNLPFIFAIGVAIGFAGDAVAALSALIGYMVLTKVLAQVPLQMPFIPDDVKLNMGVLGGFFVGLWSAYLYNKFHNIKMPDWLGFFAGKRFVPIITAASTMVLAVLIGMVWSPVQDGISAFGNWVVGLEGIGSFIFGMANRLLIPLGLHHVLNSIAWFQIGDYTNAAGEVVHGDLWRFFAGDPTAGMFMSGFFPIMMFAMPAAALAFMHTAKPSKRKLVGSIFIGSALASFLTGITEPLEFAFMFIAPLLYVVHAFLTGLSGLIMYMLDVHLGFTFSAGLIDYLVNLKLSTNAWLLLPVGLAFGVVYYLLFRILIVKLNLKTPGREDDDDLDLSSEDTGTDGQSPSGTVSKESKAAKVLQNIGGADNITSIDACITRLRLVVKDEKAVKDSELKKLGASGVMRLGQGAVQIVFGPQAESIKDDIKDIMKK</sequence>
<comment type="subcellular location">
    <subcellularLocation>
        <location evidence="1">Cell membrane</location>
        <topology evidence="1">Multi-pass membrane protein</topology>
    </subcellularLocation>
</comment>
<evidence type="ECO:0000259" key="15">
    <source>
        <dbReference type="PROSITE" id="PS51103"/>
    </source>
</evidence>
<dbReference type="Gene3D" id="3.30.1360.60">
    <property type="entry name" value="Glucose permease domain IIB"/>
    <property type="match status" value="1"/>
</dbReference>
<evidence type="ECO:0000256" key="8">
    <source>
        <dbReference type="ARBA" id="ARBA00022777"/>
    </source>
</evidence>
<dbReference type="GO" id="GO:0016301">
    <property type="term" value="F:kinase activity"/>
    <property type="evidence" value="ECO:0007669"/>
    <property type="project" value="UniProtKB-KW"/>
</dbReference>
<dbReference type="InterPro" id="IPR018113">
    <property type="entry name" value="PTrfase_EIIB_Cys"/>
</dbReference>
<dbReference type="PANTHER" id="PTHR30009">
    <property type="entry name" value="CYTOCHROME C-TYPE SYNTHESIS PROTEIN AND PTS TRANSMEMBRANE COMPONENT"/>
    <property type="match status" value="1"/>
</dbReference>
<dbReference type="PANTHER" id="PTHR30009:SF4">
    <property type="entry name" value="PTS SYSTEM N-ACETYLGLUCOSAMINE-SPECIFIC EIICBA COMPONENT"/>
    <property type="match status" value="1"/>
</dbReference>
<keyword evidence="8" id="KW-0418">Kinase</keyword>
<dbReference type="GO" id="GO:0015764">
    <property type="term" value="P:N-acetylglucosamine transport"/>
    <property type="evidence" value="ECO:0007669"/>
    <property type="project" value="TreeGrafter"/>
</dbReference>
<keyword evidence="6" id="KW-0598">Phosphotransferase system</keyword>
<dbReference type="CDD" id="cd00212">
    <property type="entry name" value="PTS_IIB_glc"/>
    <property type="match status" value="1"/>
</dbReference>
<evidence type="ECO:0000256" key="13">
    <source>
        <dbReference type="SAM" id="Phobius"/>
    </source>
</evidence>
<keyword evidence="10 13" id="KW-0472">Membrane</keyword>
<evidence type="ECO:0000259" key="14">
    <source>
        <dbReference type="PROSITE" id="PS51098"/>
    </source>
</evidence>
<feature type="transmembrane region" description="Helical" evidence="13">
    <location>
        <begin position="15"/>
        <end position="34"/>
    </location>
</feature>
<feature type="transmembrane region" description="Helical" evidence="13">
    <location>
        <begin position="357"/>
        <end position="379"/>
    </location>
</feature>
<feature type="region of interest" description="Disordered" evidence="12">
    <location>
        <begin position="390"/>
        <end position="415"/>
    </location>
</feature>
<dbReference type="PROSITE" id="PS51103">
    <property type="entry name" value="PTS_EIIC_TYPE_1"/>
    <property type="match status" value="1"/>
</dbReference>
<dbReference type="Pfam" id="PF00367">
    <property type="entry name" value="PTS_EIIB"/>
    <property type="match status" value="1"/>
</dbReference>
<dbReference type="Proteomes" id="UP000003094">
    <property type="component" value="Unassembled WGS sequence"/>
</dbReference>
<dbReference type="GO" id="GO:0090563">
    <property type="term" value="F:protein-phosphocysteine-sugar phosphotransferase activity"/>
    <property type="evidence" value="ECO:0007669"/>
    <property type="project" value="TreeGrafter"/>
</dbReference>
<feature type="transmembrane region" description="Helical" evidence="13">
    <location>
        <begin position="188"/>
        <end position="208"/>
    </location>
</feature>
<keyword evidence="2" id="KW-0813">Transport</keyword>
<evidence type="ECO:0000256" key="2">
    <source>
        <dbReference type="ARBA" id="ARBA00022448"/>
    </source>
</evidence>
<dbReference type="FunFam" id="3.30.1360.60:FF:000001">
    <property type="entry name" value="PTS system glucose-specific IIBC component PtsG"/>
    <property type="match status" value="1"/>
</dbReference>
<keyword evidence="7 13" id="KW-0812">Transmembrane</keyword>
<comment type="caution">
    <text evidence="16">The sequence shown here is derived from an EMBL/GenBank/DDBJ whole genome shotgun (WGS) entry which is preliminary data.</text>
</comment>